<feature type="region of interest" description="Disordered" evidence="1">
    <location>
        <begin position="178"/>
        <end position="198"/>
    </location>
</feature>
<dbReference type="OrthoDB" id="2363573at2759"/>
<dbReference type="Proteomes" id="UP000232688">
    <property type="component" value="Unassembled WGS sequence"/>
</dbReference>
<gene>
    <name evidence="3" type="ORF">RhiirA1_520202</name>
    <name evidence="2" type="ORF">RhiirA5_484942</name>
</gene>
<comment type="caution">
    <text evidence="3">The sequence shown here is derived from an EMBL/GenBank/DDBJ whole genome shotgun (WGS) entry which is preliminary data.</text>
</comment>
<dbReference type="EMBL" id="LLXJ01000854">
    <property type="protein sequence ID" value="PKC05639.1"/>
    <property type="molecule type" value="Genomic_DNA"/>
</dbReference>
<name>A0A2I1EHB5_9GLOM</name>
<evidence type="ECO:0000313" key="4">
    <source>
        <dbReference type="Proteomes" id="UP000232688"/>
    </source>
</evidence>
<sequence length="225" mass="25947">MPQIGIETEIAQHIDSFILIEKSKWNVKYFLEGCELEDISDKISIYLKSLEAIAEDKSANEQRNCLQDIEGSHQIGILLEIRKRIEKWLDVMNTSAESKKLLSKVEEKDKEPSFTGLLLKQVQESDDDFQPTIPIRTQKRKKQLSLSKKVDKELSSSRKVKTTSKNVVDPFIASSSRRVRDNSEASSNSSYKNTEQEEPTSISKLIWNPFMKHIRIWIHIKCGHN</sequence>
<reference evidence="2 5" key="1">
    <citation type="submission" date="2016-04" db="EMBL/GenBank/DDBJ databases">
        <title>Genome analyses suggest a sexual origin of heterokaryosis in a supposedly ancient asexual fungus.</title>
        <authorList>
            <person name="Ropars J."/>
            <person name="Sedzielewska K."/>
            <person name="Noel J."/>
            <person name="Charron P."/>
            <person name="Farinelli L."/>
            <person name="Marton T."/>
            <person name="Kruger M."/>
            <person name="Pelin A."/>
            <person name="Brachmann A."/>
            <person name="Corradi N."/>
        </authorList>
    </citation>
    <scope>NUCLEOTIDE SEQUENCE [LARGE SCALE GENOMIC DNA]</scope>
    <source>
        <strain evidence="2 5">A5</strain>
    </source>
</reference>
<protein>
    <submittedName>
        <fullName evidence="3">Uncharacterized protein</fullName>
    </submittedName>
</protein>
<organism evidence="3 4">
    <name type="scientific">Rhizophagus irregularis</name>
    <dbReference type="NCBI Taxonomy" id="588596"/>
    <lineage>
        <taxon>Eukaryota</taxon>
        <taxon>Fungi</taxon>
        <taxon>Fungi incertae sedis</taxon>
        <taxon>Mucoromycota</taxon>
        <taxon>Glomeromycotina</taxon>
        <taxon>Glomeromycetes</taxon>
        <taxon>Glomerales</taxon>
        <taxon>Glomeraceae</taxon>
        <taxon>Rhizophagus</taxon>
    </lineage>
</organism>
<dbReference type="EMBL" id="LLXH01000077">
    <property type="protein sequence ID" value="PKC73728.1"/>
    <property type="molecule type" value="Genomic_DNA"/>
</dbReference>
<proteinExistence type="predicted"/>
<dbReference type="VEuPathDB" id="FungiDB:RhiirA1_520202"/>
<evidence type="ECO:0000256" key="1">
    <source>
        <dbReference type="SAM" id="MobiDB-lite"/>
    </source>
</evidence>
<feature type="compositionally biased region" description="Polar residues" evidence="1">
    <location>
        <begin position="184"/>
        <end position="198"/>
    </location>
</feature>
<reference evidence="3 4" key="4">
    <citation type="submission" date="2017-10" db="EMBL/GenBank/DDBJ databases">
        <title>Genome analyses suggest a sexual origin of heterokaryosis in a supposedly ancient asexual fungus.</title>
        <authorList>
            <person name="Corradi N."/>
            <person name="Sedzielewska K."/>
            <person name="Noel J."/>
            <person name="Charron P."/>
            <person name="Farinelli L."/>
            <person name="Marton T."/>
            <person name="Kruger M."/>
            <person name="Pelin A."/>
            <person name="Brachmann A."/>
            <person name="Corradi N."/>
        </authorList>
    </citation>
    <scope>NUCLEOTIDE SEQUENCE [LARGE SCALE GENOMIC DNA]</scope>
    <source>
        <strain evidence="3 4">A1</strain>
    </source>
</reference>
<accession>A0A2I1EHB5</accession>
<evidence type="ECO:0000313" key="3">
    <source>
        <dbReference type="EMBL" id="PKC73728.1"/>
    </source>
</evidence>
<dbReference type="VEuPathDB" id="FungiDB:FUN_020686"/>
<evidence type="ECO:0000313" key="5">
    <source>
        <dbReference type="Proteomes" id="UP000232722"/>
    </source>
</evidence>
<dbReference type="AlphaFoldDB" id="A0A2I1EHB5"/>
<dbReference type="Proteomes" id="UP000232722">
    <property type="component" value="Unassembled WGS sequence"/>
</dbReference>
<dbReference type="VEuPathDB" id="FungiDB:RhiirFUN_000473"/>
<reference evidence="3 4" key="3">
    <citation type="submission" date="2017-10" db="EMBL/GenBank/DDBJ databases">
        <title>Extensive intraspecific genome diversity in a model arbuscular mycorrhizal fungus.</title>
        <authorList>
            <person name="Chen E.C.H."/>
            <person name="Morin E."/>
            <person name="Baudet D."/>
            <person name="Noel J."/>
            <person name="Ndikumana S."/>
            <person name="Charron P."/>
            <person name="St-Onge C."/>
            <person name="Giorgi J."/>
            <person name="Grigoriev I.V."/>
            <person name="Roux C."/>
            <person name="Martin F.M."/>
            <person name="Corradi N."/>
        </authorList>
    </citation>
    <scope>NUCLEOTIDE SEQUENCE [LARGE SCALE GENOMIC DNA]</scope>
    <source>
        <strain evidence="3 4">A1</strain>
    </source>
</reference>
<evidence type="ECO:0000313" key="2">
    <source>
        <dbReference type="EMBL" id="PKC05639.1"/>
    </source>
</evidence>
<reference evidence="2 5" key="2">
    <citation type="submission" date="2017-09" db="EMBL/GenBank/DDBJ databases">
        <title>Extensive intraspecific genome diversity in a model arbuscular mycorrhizal fungus.</title>
        <authorList>
            <person name="Chen E.C."/>
            <person name="Morin E."/>
            <person name="Beaudet D."/>
            <person name="Noel J."/>
            <person name="Ndikumana S."/>
            <person name="Charron P."/>
            <person name="St-Onge C."/>
            <person name="Giorgi J."/>
            <person name="Grigoriev I.V."/>
            <person name="Roux C."/>
            <person name="Martin F.M."/>
            <person name="Corradi N."/>
        </authorList>
    </citation>
    <scope>NUCLEOTIDE SEQUENCE [LARGE SCALE GENOMIC DNA]</scope>
    <source>
        <strain evidence="2 5">A5</strain>
    </source>
</reference>